<protein>
    <submittedName>
        <fullName evidence="3">Uncharacterized protein</fullName>
    </submittedName>
</protein>
<feature type="compositionally biased region" description="Pro residues" evidence="2">
    <location>
        <begin position="1"/>
        <end position="11"/>
    </location>
</feature>
<dbReference type="GO" id="GO:0008017">
    <property type="term" value="F:microtubule binding"/>
    <property type="evidence" value="ECO:0000318"/>
    <property type="project" value="GO_Central"/>
</dbReference>
<dbReference type="Gramene" id="OQU91378">
    <property type="protein sequence ID" value="OQU91378"/>
    <property type="gene ID" value="SORBI_3001G168700"/>
</dbReference>
<accession>A0A1Z5S641</accession>
<dbReference type="EMBL" id="CM000760">
    <property type="protein sequence ID" value="OQU91378.1"/>
    <property type="molecule type" value="Genomic_DNA"/>
</dbReference>
<feature type="compositionally biased region" description="Basic residues" evidence="2">
    <location>
        <begin position="46"/>
        <end position="56"/>
    </location>
</feature>
<evidence type="ECO:0000256" key="1">
    <source>
        <dbReference type="ARBA" id="ARBA00010016"/>
    </source>
</evidence>
<feature type="compositionally biased region" description="Low complexity" evidence="2">
    <location>
        <begin position="12"/>
        <end position="24"/>
    </location>
</feature>
<dbReference type="eggNOG" id="ENOG502R98H">
    <property type="taxonomic scope" value="Eukaryota"/>
</dbReference>
<dbReference type="GO" id="GO:0005880">
    <property type="term" value="C:nuclear microtubule"/>
    <property type="evidence" value="ECO:0000318"/>
    <property type="project" value="GO_Central"/>
</dbReference>
<feature type="compositionally biased region" description="Low complexity" evidence="2">
    <location>
        <begin position="98"/>
        <end position="109"/>
    </location>
</feature>
<proteinExistence type="inferred from homology"/>
<feature type="region of interest" description="Disordered" evidence="2">
    <location>
        <begin position="80"/>
        <end position="112"/>
    </location>
</feature>
<evidence type="ECO:0000313" key="3">
    <source>
        <dbReference type="EMBL" id="OQU91378.1"/>
    </source>
</evidence>
<feature type="region of interest" description="Disordered" evidence="2">
    <location>
        <begin position="1"/>
        <end position="60"/>
    </location>
</feature>
<dbReference type="InterPro" id="IPR007573">
    <property type="entry name" value="QWRF"/>
</dbReference>
<dbReference type="GO" id="GO:0005737">
    <property type="term" value="C:cytoplasm"/>
    <property type="evidence" value="ECO:0000318"/>
    <property type="project" value="GO_Central"/>
</dbReference>
<evidence type="ECO:0000256" key="2">
    <source>
        <dbReference type="SAM" id="MobiDB-lite"/>
    </source>
</evidence>
<comment type="similarity">
    <text evidence="1">Belongs to the QWRF family.</text>
</comment>
<reference evidence="4" key="2">
    <citation type="journal article" date="2018" name="Plant J.">
        <title>The Sorghum bicolor reference genome: improved assembly, gene annotations, a transcriptome atlas, and signatures of genome organization.</title>
        <authorList>
            <person name="McCormick R.F."/>
            <person name="Truong S.K."/>
            <person name="Sreedasyam A."/>
            <person name="Jenkins J."/>
            <person name="Shu S."/>
            <person name="Sims D."/>
            <person name="Kennedy M."/>
            <person name="Amirebrahimi M."/>
            <person name="Weers B.D."/>
            <person name="McKinley B."/>
            <person name="Mattison A."/>
            <person name="Morishige D.T."/>
            <person name="Grimwood J."/>
            <person name="Schmutz J."/>
            <person name="Mullet J.E."/>
        </authorList>
    </citation>
    <scope>NUCLEOTIDE SEQUENCE [LARGE SCALE GENOMIC DNA]</scope>
    <source>
        <strain evidence="4">cv. BTx623</strain>
    </source>
</reference>
<dbReference type="STRING" id="4558.A0A1Z5S641"/>
<reference evidence="3 4" key="1">
    <citation type="journal article" date="2009" name="Nature">
        <title>The Sorghum bicolor genome and the diversification of grasses.</title>
        <authorList>
            <person name="Paterson A.H."/>
            <person name="Bowers J.E."/>
            <person name="Bruggmann R."/>
            <person name="Dubchak I."/>
            <person name="Grimwood J."/>
            <person name="Gundlach H."/>
            <person name="Haberer G."/>
            <person name="Hellsten U."/>
            <person name="Mitros T."/>
            <person name="Poliakov A."/>
            <person name="Schmutz J."/>
            <person name="Spannagl M."/>
            <person name="Tang H."/>
            <person name="Wang X."/>
            <person name="Wicker T."/>
            <person name="Bharti A.K."/>
            <person name="Chapman J."/>
            <person name="Feltus F.A."/>
            <person name="Gowik U."/>
            <person name="Grigoriev I.V."/>
            <person name="Lyons E."/>
            <person name="Maher C.A."/>
            <person name="Martis M."/>
            <person name="Narechania A."/>
            <person name="Otillar R.P."/>
            <person name="Penning B.W."/>
            <person name="Salamov A.A."/>
            <person name="Wang Y."/>
            <person name="Zhang L."/>
            <person name="Carpita N.C."/>
            <person name="Freeling M."/>
            <person name="Gingle A.R."/>
            <person name="Hash C.T."/>
            <person name="Keller B."/>
            <person name="Klein P."/>
            <person name="Kresovich S."/>
            <person name="McCann M.C."/>
            <person name="Ming R."/>
            <person name="Peterson D.G."/>
            <person name="Mehboob-ur-Rahman"/>
            <person name="Ware D."/>
            <person name="Westhoff P."/>
            <person name="Mayer K.F."/>
            <person name="Messing J."/>
            <person name="Rokhsar D.S."/>
        </authorList>
    </citation>
    <scope>NUCLEOTIDE SEQUENCE [LARGE SCALE GENOMIC DNA]</scope>
    <source>
        <strain evidence="4">cv. BTx623</strain>
    </source>
</reference>
<sequence length="370" mass="40350">MHRPRLNPPTPLAAAGVPGATATPGPGPRRILCPSSRASPNITTAGHHHQHRRRGCVRPSTPARTSFSFYSASPETSAAAIDSRAATPCPRPVPFLEPRTSPPGTTEGPGIPPNPFCFQALALALPDRRQAKTPAAVVKHALLPPPARKVVVVKKGAAVMGGGKAAGKQEDVHKLRILENRYMQYRFLNAQAEAMAITKKAVAEESLYGLSERIANLQKSVAQKKAELECLKRMEKIDFVVDAQVPSLEQWCELEREHISCLASGTVSLLNAASRLPTRGNIKTNTGRVKLALNCAMEIMKQLSPFAEKLSRKVEEIEDVASELNNVVSEEQVLLQECTDLLHQAHDMQVMEDGLRIQVMQLKNQTKNKT</sequence>
<dbReference type="OMA" id="CAELLHQ"/>
<evidence type="ECO:0000313" key="4">
    <source>
        <dbReference type="Proteomes" id="UP000000768"/>
    </source>
</evidence>
<dbReference type="AlphaFoldDB" id="A0A1Z5S641"/>
<dbReference type="GO" id="GO:0051225">
    <property type="term" value="P:spindle assembly"/>
    <property type="evidence" value="ECO:0000318"/>
    <property type="project" value="GO_Central"/>
</dbReference>
<dbReference type="Proteomes" id="UP000000768">
    <property type="component" value="Chromosome 1"/>
</dbReference>
<dbReference type="PANTHER" id="PTHR31807">
    <property type="entry name" value="AUGMIN FAMILY MEMBER"/>
    <property type="match status" value="1"/>
</dbReference>
<dbReference type="Pfam" id="PF04484">
    <property type="entry name" value="QWRF"/>
    <property type="match status" value="1"/>
</dbReference>
<name>A0A1Z5S641_SORBI</name>
<dbReference type="InParanoid" id="A0A1Z5S641"/>
<keyword evidence="4" id="KW-1185">Reference proteome</keyword>
<gene>
    <name evidence="3" type="ORF">SORBI_3001G168700</name>
</gene>
<dbReference type="PANTHER" id="PTHR31807:SF25">
    <property type="entry name" value="QWRF MOTIF-CONTAINING PROTEIN 6"/>
    <property type="match status" value="1"/>
</dbReference>
<organism evidence="3 4">
    <name type="scientific">Sorghum bicolor</name>
    <name type="common">Sorghum</name>
    <name type="synonym">Sorghum vulgare</name>
    <dbReference type="NCBI Taxonomy" id="4558"/>
    <lineage>
        <taxon>Eukaryota</taxon>
        <taxon>Viridiplantae</taxon>
        <taxon>Streptophyta</taxon>
        <taxon>Embryophyta</taxon>
        <taxon>Tracheophyta</taxon>
        <taxon>Spermatophyta</taxon>
        <taxon>Magnoliopsida</taxon>
        <taxon>Liliopsida</taxon>
        <taxon>Poales</taxon>
        <taxon>Poaceae</taxon>
        <taxon>PACMAD clade</taxon>
        <taxon>Panicoideae</taxon>
        <taxon>Andropogonodae</taxon>
        <taxon>Andropogoneae</taxon>
        <taxon>Sorghinae</taxon>
        <taxon>Sorghum</taxon>
    </lineage>
</organism>